<keyword evidence="17" id="KW-1185">Reference proteome</keyword>
<evidence type="ECO:0000256" key="12">
    <source>
        <dbReference type="ARBA" id="ARBA00042683"/>
    </source>
</evidence>
<feature type="binding site" evidence="14">
    <location>
        <position position="548"/>
    </location>
    <ligand>
        <name>Mg(2+)</name>
        <dbReference type="ChEBI" id="CHEBI:18420"/>
    </ligand>
</feature>
<feature type="binding site" evidence="14">
    <location>
        <position position="65"/>
    </location>
    <ligand>
        <name>Ni(2+)</name>
        <dbReference type="ChEBI" id="CHEBI:49786"/>
    </ligand>
</feature>
<comment type="catalytic activity">
    <reaction evidence="13">
        <text>H2 + A = AH2</text>
        <dbReference type="Rhea" id="RHEA:12116"/>
        <dbReference type="ChEBI" id="CHEBI:13193"/>
        <dbReference type="ChEBI" id="CHEBI:17499"/>
        <dbReference type="ChEBI" id="CHEBI:18276"/>
        <dbReference type="EC" id="1.12.99.6"/>
    </reaction>
</comment>
<dbReference type="AlphaFoldDB" id="A0AA37TNR8"/>
<organism evidence="16 17">
    <name type="scientific">Paraferrimonas haliotis</name>
    <dbReference type="NCBI Taxonomy" id="2013866"/>
    <lineage>
        <taxon>Bacteria</taxon>
        <taxon>Pseudomonadati</taxon>
        <taxon>Pseudomonadota</taxon>
        <taxon>Gammaproteobacteria</taxon>
        <taxon>Alteromonadales</taxon>
        <taxon>Ferrimonadaceae</taxon>
        <taxon>Paraferrimonas</taxon>
    </lineage>
</organism>
<dbReference type="GO" id="GO:0008901">
    <property type="term" value="F:ferredoxin hydrogenase activity"/>
    <property type="evidence" value="ECO:0007669"/>
    <property type="project" value="InterPro"/>
</dbReference>
<comment type="subunit">
    <text evidence="4">Heterodimer of a large and a small subunit.</text>
</comment>
<dbReference type="Proteomes" id="UP001157439">
    <property type="component" value="Unassembled WGS sequence"/>
</dbReference>
<comment type="subcellular location">
    <subcellularLocation>
        <location evidence="2">Cell membrane</location>
        <topology evidence="2">Peripheral membrane protein</topology>
    </subcellularLocation>
</comment>
<comment type="cofactor">
    <cofactor evidence="14">
        <name>Fe cation</name>
        <dbReference type="ChEBI" id="CHEBI:24875"/>
    </cofactor>
</comment>
<dbReference type="SUPFAM" id="SSF56762">
    <property type="entry name" value="HydB/Nqo4-like"/>
    <property type="match status" value="1"/>
</dbReference>
<comment type="similarity">
    <text evidence="3 15">Belongs to the [NiFe]/[NiFeSe] hydrogenase large subunit family.</text>
</comment>
<comment type="cofactor">
    <cofactor evidence="1 14">
        <name>Ni(2+)</name>
        <dbReference type="ChEBI" id="CHEBI:49786"/>
    </cofactor>
</comment>
<sequence length="566" mass="62248">MSKRVVVDPITRIEGHLRIEVEVDENNVITNAWSSSTLWRGIEVIMKGRSPMDAGLINQRICGVCTYSHYRCATEAVENALGVQIPLNAQYLRSLMQTSLYMHDHIVHFYHLHALDWVDVVSALSADPAAAAQVAMKYSDKPIAAGEGELRATQERVQKLVDSGKLGPFANAYWGAKTYQLSPEQNLIAVSHYLKALEIQRVAAEMLAIFGGKQPHPQSLVVGGVTSVRDMLSPARLQEWKQKHAQVNDFINRAYLPDVLMAAEAYKAEPSVLAGLAVKNFLATDDFVIGRNQHLFRGGVIRNGDLANVEPVNPDLFKEDVTHAWYEDGDALHPYDGETKPNYTGFTERDTVYGELPTVDGDGKYSWVKSPRYDGEPMEVGPLASLLVNYAQGNPKVVAAIDNLLAATGLPVEALFTTLGRTAARLVQTMIVAEAGLETFDALVKNIVVHDDTFVEPVLDPSKEYVGHAMIEAPRGLLSHWIRIKDGKVENYQAVVPTTWNAGPVDANGKKGPYEAALVGVKLEDPKQPLEIIRIIHSFDPCMACAVHVMDFKGQDLGEFEVKAAC</sequence>
<evidence type="ECO:0000256" key="4">
    <source>
        <dbReference type="ARBA" id="ARBA00011771"/>
    </source>
</evidence>
<dbReference type="FunFam" id="1.10.645.10:FF:000002">
    <property type="entry name" value="Hydrogenase 2 large subunit"/>
    <property type="match status" value="1"/>
</dbReference>
<dbReference type="PROSITE" id="PS00507">
    <property type="entry name" value="NI_HGENASE_L_1"/>
    <property type="match status" value="1"/>
</dbReference>
<evidence type="ECO:0000256" key="9">
    <source>
        <dbReference type="ARBA" id="ARBA00037655"/>
    </source>
</evidence>
<keyword evidence="14" id="KW-0460">Magnesium</keyword>
<evidence type="ECO:0000256" key="5">
    <source>
        <dbReference type="ARBA" id="ARBA00012082"/>
    </source>
</evidence>
<dbReference type="InterPro" id="IPR050867">
    <property type="entry name" value="NiFe/NiFeSe_hydrgnase_LSU"/>
</dbReference>
<name>A0AA37TNR8_9GAMM</name>
<dbReference type="Gene3D" id="1.10.645.10">
    <property type="entry name" value="Cytochrome-c3 Hydrogenase, chain B"/>
    <property type="match status" value="1"/>
</dbReference>
<evidence type="ECO:0000313" key="16">
    <source>
        <dbReference type="EMBL" id="GLS82815.1"/>
    </source>
</evidence>
<evidence type="ECO:0000256" key="1">
    <source>
        <dbReference type="ARBA" id="ARBA00001967"/>
    </source>
</evidence>
<comment type="function">
    <text evidence="9">This enzyme recycles the H(2) produced by nitrogenase to increase the production of ATP and to protect nitrogenase against inhibition or damage by O(2) under carbon- or phosphate-limited conditions.</text>
</comment>
<feature type="binding site" evidence="14">
    <location>
        <position position="62"/>
    </location>
    <ligand>
        <name>Mg(2+)</name>
        <dbReference type="ChEBI" id="CHEBI:18420"/>
    </ligand>
</feature>
<dbReference type="RefSeq" id="WP_095499638.1">
    <property type="nucleotide sequence ID" value="NZ_BSPO01000002.1"/>
</dbReference>
<keyword evidence="14" id="KW-0408">Iron</keyword>
<dbReference type="PANTHER" id="PTHR42958">
    <property type="entry name" value="HYDROGENASE-2 LARGE CHAIN"/>
    <property type="match status" value="1"/>
</dbReference>
<proteinExistence type="inferred from homology"/>
<dbReference type="EC" id="1.12.99.6" evidence="5"/>
<evidence type="ECO:0000313" key="17">
    <source>
        <dbReference type="Proteomes" id="UP001157439"/>
    </source>
</evidence>
<evidence type="ECO:0000256" key="14">
    <source>
        <dbReference type="PIRSR" id="PIRSR601501-1"/>
    </source>
</evidence>
<comment type="caution">
    <text evidence="16">The sequence shown here is derived from an EMBL/GenBank/DDBJ whole genome shotgun (WGS) entry which is preliminary data.</text>
</comment>
<dbReference type="GO" id="GO:0016151">
    <property type="term" value="F:nickel cation binding"/>
    <property type="evidence" value="ECO:0007669"/>
    <property type="project" value="InterPro"/>
</dbReference>
<evidence type="ECO:0000256" key="15">
    <source>
        <dbReference type="RuleBase" id="RU003896"/>
    </source>
</evidence>
<dbReference type="EMBL" id="BSPO01000002">
    <property type="protein sequence ID" value="GLS82815.1"/>
    <property type="molecule type" value="Genomic_DNA"/>
</dbReference>
<feature type="binding site" evidence="14">
    <location>
        <position position="545"/>
    </location>
    <ligand>
        <name>Fe cation</name>
        <dbReference type="ChEBI" id="CHEBI:24875"/>
    </ligand>
</feature>
<evidence type="ECO:0000256" key="13">
    <source>
        <dbReference type="ARBA" id="ARBA00048757"/>
    </source>
</evidence>
<dbReference type="PANTHER" id="PTHR42958:SF2">
    <property type="entry name" value="UPTAKE HYDROGENASE LARGE SUBUNIT"/>
    <property type="match status" value="1"/>
</dbReference>
<dbReference type="Pfam" id="PF00374">
    <property type="entry name" value="NiFeSe_Hases"/>
    <property type="match status" value="1"/>
</dbReference>
<feature type="binding site" evidence="14">
    <location>
        <position position="542"/>
    </location>
    <ligand>
        <name>Ni(2+)</name>
        <dbReference type="ChEBI" id="CHEBI:49786"/>
    </ligand>
</feature>
<evidence type="ECO:0000256" key="3">
    <source>
        <dbReference type="ARBA" id="ARBA00009292"/>
    </source>
</evidence>
<protein>
    <recommendedName>
        <fullName evidence="10">Uptake hydrogenase large subunit</fullName>
        <ecNumber evidence="5">1.12.99.6</ecNumber>
    </recommendedName>
    <alternativeName>
        <fullName evidence="12">Hydrogenlyase</fullName>
    </alternativeName>
    <alternativeName>
        <fullName evidence="11">Membrane-bound hydrogenase large subunit</fullName>
    </alternativeName>
</protein>
<dbReference type="PROSITE" id="PS00508">
    <property type="entry name" value="NI_HGENASE_L_2"/>
    <property type="match status" value="1"/>
</dbReference>
<accession>A0AA37TNR8</accession>
<reference evidence="16 17" key="1">
    <citation type="journal article" date="2014" name="Int. J. Syst. Evol. Microbiol.">
        <title>Complete genome sequence of Corynebacterium casei LMG S-19264T (=DSM 44701T), isolated from a smear-ripened cheese.</title>
        <authorList>
            <consortium name="US DOE Joint Genome Institute (JGI-PGF)"/>
            <person name="Walter F."/>
            <person name="Albersmeier A."/>
            <person name="Kalinowski J."/>
            <person name="Ruckert C."/>
        </authorList>
    </citation>
    <scope>NUCLEOTIDE SEQUENCE [LARGE SCALE GENOMIC DNA]</scope>
    <source>
        <strain evidence="16 17">NBRC 112785</strain>
    </source>
</reference>
<dbReference type="InterPro" id="IPR001501">
    <property type="entry name" value="Ni-dep_hyd_lsu"/>
</dbReference>
<evidence type="ECO:0000256" key="6">
    <source>
        <dbReference type="ARBA" id="ARBA00022596"/>
    </source>
</evidence>
<keyword evidence="8 15" id="KW-0560">Oxidoreductase</keyword>
<evidence type="ECO:0000256" key="8">
    <source>
        <dbReference type="ARBA" id="ARBA00023002"/>
    </source>
</evidence>
<evidence type="ECO:0000256" key="10">
    <source>
        <dbReference type="ARBA" id="ARBA00040803"/>
    </source>
</evidence>
<keyword evidence="6 14" id="KW-0533">Nickel</keyword>
<feature type="binding site" evidence="14">
    <location>
        <position position="65"/>
    </location>
    <ligand>
        <name>Fe cation</name>
        <dbReference type="ChEBI" id="CHEBI:24875"/>
    </ligand>
</feature>
<feature type="binding site" evidence="14">
    <location>
        <position position="43"/>
    </location>
    <ligand>
        <name>Mg(2+)</name>
        <dbReference type="ChEBI" id="CHEBI:18420"/>
    </ligand>
</feature>
<evidence type="ECO:0000256" key="2">
    <source>
        <dbReference type="ARBA" id="ARBA00004202"/>
    </source>
</evidence>
<dbReference type="InterPro" id="IPR029014">
    <property type="entry name" value="NiFe-Hase_large"/>
</dbReference>
<dbReference type="GO" id="GO:0005886">
    <property type="term" value="C:plasma membrane"/>
    <property type="evidence" value="ECO:0007669"/>
    <property type="project" value="UniProtKB-SubCell"/>
</dbReference>
<dbReference type="GO" id="GO:0033748">
    <property type="term" value="F:hydrogenase (acceptor) activity"/>
    <property type="evidence" value="ECO:0007669"/>
    <property type="project" value="UniProtKB-EC"/>
</dbReference>
<keyword evidence="7 14" id="KW-0479">Metal-binding</keyword>
<gene>
    <name evidence="16" type="primary">hyaB</name>
    <name evidence="16" type="ORF">GCM10007894_07920</name>
</gene>
<evidence type="ECO:0000256" key="7">
    <source>
        <dbReference type="ARBA" id="ARBA00022723"/>
    </source>
</evidence>
<dbReference type="InterPro" id="IPR018194">
    <property type="entry name" value="Ni-dep_hyd_lsu_Ni_BS"/>
</dbReference>
<evidence type="ECO:0000256" key="11">
    <source>
        <dbReference type="ARBA" id="ARBA00041237"/>
    </source>
</evidence>